<dbReference type="Proteomes" id="UP000016924">
    <property type="component" value="Unassembled WGS sequence"/>
</dbReference>
<dbReference type="EMBL" id="JH767580">
    <property type="protein sequence ID" value="EON66433.1"/>
    <property type="molecule type" value="Genomic_DNA"/>
</dbReference>
<organism evidence="2 3">
    <name type="scientific">Coniosporium apollinis (strain CBS 100218)</name>
    <name type="common">Rock-inhabiting black yeast</name>
    <dbReference type="NCBI Taxonomy" id="1168221"/>
    <lineage>
        <taxon>Eukaryota</taxon>
        <taxon>Fungi</taxon>
        <taxon>Dikarya</taxon>
        <taxon>Ascomycota</taxon>
        <taxon>Pezizomycotina</taxon>
        <taxon>Dothideomycetes</taxon>
        <taxon>Dothideomycetes incertae sedis</taxon>
        <taxon>Coniosporium</taxon>
    </lineage>
</organism>
<feature type="compositionally biased region" description="Basic and acidic residues" evidence="1">
    <location>
        <begin position="138"/>
        <end position="153"/>
    </location>
</feature>
<feature type="region of interest" description="Disordered" evidence="1">
    <location>
        <begin position="138"/>
        <end position="173"/>
    </location>
</feature>
<dbReference type="GeneID" id="19902841"/>
<dbReference type="RefSeq" id="XP_007781750.1">
    <property type="nucleotide sequence ID" value="XM_007783560.1"/>
</dbReference>
<keyword evidence="3" id="KW-1185">Reference proteome</keyword>
<reference evidence="3" key="1">
    <citation type="submission" date="2012-06" db="EMBL/GenBank/DDBJ databases">
        <title>The genome sequence of Coniosporium apollinis CBS 100218.</title>
        <authorList>
            <consortium name="The Broad Institute Genome Sequencing Platform"/>
            <person name="Cuomo C."/>
            <person name="Gorbushina A."/>
            <person name="Noack S."/>
            <person name="Walker B."/>
            <person name="Young S.K."/>
            <person name="Zeng Q."/>
            <person name="Gargeya S."/>
            <person name="Fitzgerald M."/>
            <person name="Haas B."/>
            <person name="Abouelleil A."/>
            <person name="Alvarado L."/>
            <person name="Arachchi H.M."/>
            <person name="Berlin A.M."/>
            <person name="Chapman S.B."/>
            <person name="Goldberg J."/>
            <person name="Griggs A."/>
            <person name="Gujja S."/>
            <person name="Hansen M."/>
            <person name="Howarth C."/>
            <person name="Imamovic A."/>
            <person name="Larimer J."/>
            <person name="McCowan C."/>
            <person name="Montmayeur A."/>
            <person name="Murphy C."/>
            <person name="Neiman D."/>
            <person name="Pearson M."/>
            <person name="Priest M."/>
            <person name="Roberts A."/>
            <person name="Saif S."/>
            <person name="Shea T."/>
            <person name="Sisk P."/>
            <person name="Sykes S."/>
            <person name="Wortman J."/>
            <person name="Nusbaum C."/>
            <person name="Birren B."/>
        </authorList>
    </citation>
    <scope>NUCLEOTIDE SEQUENCE [LARGE SCALE GENOMIC DNA]</scope>
    <source>
        <strain evidence="3">CBS 100218</strain>
    </source>
</reference>
<sequence length="173" mass="19822">MSKHTGDSESQMSEATRAPEVTRMPEDGSATSDTDKEPHMTTSQYLKYYEEMRSKYGKGDDDCFKMARRLLRRADLPAWFKAGCHKLLARGDYKPVHHAEEYLRLAIEKADSTDKTNSIYAVKDKVRVESARNMLQETRERVARKEQALKEEQEGGSASKQPEADEEERQTIS</sequence>
<feature type="region of interest" description="Disordered" evidence="1">
    <location>
        <begin position="1"/>
        <end position="44"/>
    </location>
</feature>
<feature type="compositionally biased region" description="Acidic residues" evidence="1">
    <location>
        <begin position="164"/>
        <end position="173"/>
    </location>
</feature>
<proteinExistence type="predicted"/>
<gene>
    <name evidence="2" type="ORF">W97_05530</name>
</gene>
<dbReference type="HOGENOM" id="CLU_1547479_0_0_1"/>
<protein>
    <submittedName>
        <fullName evidence="2">Uncharacterized protein</fullName>
    </submittedName>
</protein>
<dbReference type="AlphaFoldDB" id="R7YX63"/>
<accession>R7YX63</accession>
<evidence type="ECO:0000256" key="1">
    <source>
        <dbReference type="SAM" id="MobiDB-lite"/>
    </source>
</evidence>
<evidence type="ECO:0000313" key="2">
    <source>
        <dbReference type="EMBL" id="EON66433.1"/>
    </source>
</evidence>
<evidence type="ECO:0000313" key="3">
    <source>
        <dbReference type="Proteomes" id="UP000016924"/>
    </source>
</evidence>
<name>R7YX63_CONA1</name>